<reference evidence="13 14" key="2">
    <citation type="journal article" date="2011" name="PLoS Genet.">
        <title>Caenorhabditis briggsae recombinant inbred line genotypes reveal inter-strain incompatibility and the evolution of recombination.</title>
        <authorList>
            <person name="Ross J.A."/>
            <person name="Koboldt D.C."/>
            <person name="Staisch J.E."/>
            <person name="Chamberlin H.M."/>
            <person name="Gupta B.P."/>
            <person name="Miller R.D."/>
            <person name="Baird S.E."/>
            <person name="Haag E.S."/>
        </authorList>
    </citation>
    <scope>NUCLEOTIDE SEQUENCE [LARGE SCALE GENOMIC DNA]</scope>
    <source>
        <strain evidence="13 14">AF16</strain>
    </source>
</reference>
<dbReference type="eggNOG" id="KOG4062">
    <property type="taxonomic scope" value="Eukaryota"/>
</dbReference>
<evidence type="ECO:0000256" key="4">
    <source>
        <dbReference type="ARBA" id="ARBA00015377"/>
    </source>
</evidence>
<dbReference type="PROSITE" id="PS00374">
    <property type="entry name" value="MGMT"/>
    <property type="match status" value="1"/>
</dbReference>
<dbReference type="GO" id="GO:0006281">
    <property type="term" value="P:DNA repair"/>
    <property type="evidence" value="ECO:0007669"/>
    <property type="project" value="UniProtKB-KW"/>
</dbReference>
<comment type="catalytic activity">
    <reaction evidence="1">
        <text>a 4-O-methyl-thymidine in DNA + L-cysteinyl-[protein] = a thymidine in DNA + S-methyl-L-cysteinyl-[protein]</text>
        <dbReference type="Rhea" id="RHEA:53428"/>
        <dbReference type="Rhea" id="RHEA-COMP:10131"/>
        <dbReference type="Rhea" id="RHEA-COMP:10132"/>
        <dbReference type="Rhea" id="RHEA-COMP:13555"/>
        <dbReference type="Rhea" id="RHEA-COMP:13556"/>
        <dbReference type="ChEBI" id="CHEBI:29950"/>
        <dbReference type="ChEBI" id="CHEBI:82612"/>
        <dbReference type="ChEBI" id="CHEBI:137386"/>
        <dbReference type="ChEBI" id="CHEBI:137387"/>
        <dbReference type="EC" id="2.1.1.63"/>
    </reaction>
</comment>
<dbReference type="GO" id="GO:0003908">
    <property type="term" value="F:methylated-DNA-[protein]-cysteine S-methyltransferase activity"/>
    <property type="evidence" value="ECO:0007669"/>
    <property type="project" value="UniProtKB-EC"/>
</dbReference>
<evidence type="ECO:0000256" key="11">
    <source>
        <dbReference type="ARBA" id="ARBA00049348"/>
    </source>
</evidence>
<evidence type="ECO:0000259" key="12">
    <source>
        <dbReference type="Pfam" id="PF01035"/>
    </source>
</evidence>
<comment type="catalytic activity">
    <reaction evidence="11">
        <text>a 6-O-methyl-2'-deoxyguanosine in DNA + L-cysteinyl-[protein] = S-methyl-L-cysteinyl-[protein] + a 2'-deoxyguanosine in DNA</text>
        <dbReference type="Rhea" id="RHEA:24000"/>
        <dbReference type="Rhea" id="RHEA-COMP:10131"/>
        <dbReference type="Rhea" id="RHEA-COMP:10132"/>
        <dbReference type="Rhea" id="RHEA-COMP:11367"/>
        <dbReference type="Rhea" id="RHEA-COMP:11368"/>
        <dbReference type="ChEBI" id="CHEBI:29950"/>
        <dbReference type="ChEBI" id="CHEBI:82612"/>
        <dbReference type="ChEBI" id="CHEBI:85445"/>
        <dbReference type="ChEBI" id="CHEBI:85448"/>
        <dbReference type="EC" id="2.1.1.63"/>
    </reaction>
</comment>
<accession>A8WQU4</accession>
<protein>
    <recommendedName>
        <fullName evidence="4">Methylated-DNA--protein-cysteine methyltransferase</fullName>
        <ecNumber evidence="3">2.1.1.63</ecNumber>
    </recommendedName>
    <alternativeName>
        <fullName evidence="9">6-O-methylguanine-DNA methyltransferase</fullName>
    </alternativeName>
    <alternativeName>
        <fullName evidence="10">O-6-methylguanine-DNA-alkyltransferase</fullName>
    </alternativeName>
</protein>
<evidence type="ECO:0000256" key="2">
    <source>
        <dbReference type="ARBA" id="ARBA00008711"/>
    </source>
</evidence>
<dbReference type="SUPFAM" id="SSF46767">
    <property type="entry name" value="Methylated DNA-protein cysteine methyltransferase, C-terminal domain"/>
    <property type="match status" value="1"/>
</dbReference>
<comment type="similarity">
    <text evidence="2">Belongs to the MGMT family.</text>
</comment>
<dbReference type="NCBIfam" id="TIGR00589">
    <property type="entry name" value="ogt"/>
    <property type="match status" value="1"/>
</dbReference>
<dbReference type="Pfam" id="PF01035">
    <property type="entry name" value="DNA_binding_1"/>
    <property type="match status" value="1"/>
</dbReference>
<evidence type="ECO:0000256" key="10">
    <source>
        <dbReference type="ARBA" id="ARBA00031621"/>
    </source>
</evidence>
<keyword evidence="5" id="KW-0489">Methyltransferase</keyword>
<evidence type="ECO:0000313" key="14">
    <source>
        <dbReference type="Proteomes" id="UP000008549"/>
    </source>
</evidence>
<dbReference type="Gene3D" id="1.10.10.10">
    <property type="entry name" value="Winged helix-like DNA-binding domain superfamily/Winged helix DNA-binding domain"/>
    <property type="match status" value="1"/>
</dbReference>
<evidence type="ECO:0000256" key="8">
    <source>
        <dbReference type="ARBA" id="ARBA00023204"/>
    </source>
</evidence>
<dbReference type="Proteomes" id="UP000008549">
    <property type="component" value="Unassembled WGS sequence"/>
</dbReference>
<evidence type="ECO:0000256" key="3">
    <source>
        <dbReference type="ARBA" id="ARBA00011918"/>
    </source>
</evidence>
<dbReference type="PANTHER" id="PTHR10815">
    <property type="entry name" value="METHYLATED-DNA--PROTEIN-CYSTEINE METHYLTRANSFERASE"/>
    <property type="match status" value="1"/>
</dbReference>
<proteinExistence type="inferred from homology"/>
<reference evidence="13 14" key="1">
    <citation type="journal article" date="2003" name="PLoS Biol.">
        <title>The genome sequence of Caenorhabditis briggsae: a platform for comparative genomics.</title>
        <authorList>
            <person name="Stein L.D."/>
            <person name="Bao Z."/>
            <person name="Blasiar D."/>
            <person name="Blumenthal T."/>
            <person name="Brent M.R."/>
            <person name="Chen N."/>
            <person name="Chinwalla A."/>
            <person name="Clarke L."/>
            <person name="Clee C."/>
            <person name="Coghlan A."/>
            <person name="Coulson A."/>
            <person name="D'Eustachio P."/>
            <person name="Fitch D.H."/>
            <person name="Fulton L.A."/>
            <person name="Fulton R.E."/>
            <person name="Griffiths-Jones S."/>
            <person name="Harris T.W."/>
            <person name="Hillier L.W."/>
            <person name="Kamath R."/>
            <person name="Kuwabara P.E."/>
            <person name="Mardis E.R."/>
            <person name="Marra M.A."/>
            <person name="Miner T.L."/>
            <person name="Minx P."/>
            <person name="Mullikin J.C."/>
            <person name="Plumb R.W."/>
            <person name="Rogers J."/>
            <person name="Schein J.E."/>
            <person name="Sohrmann M."/>
            <person name="Spieth J."/>
            <person name="Stajich J.E."/>
            <person name="Wei C."/>
            <person name="Willey D."/>
            <person name="Wilson R.K."/>
            <person name="Durbin R."/>
            <person name="Waterston R.H."/>
        </authorList>
    </citation>
    <scope>NUCLEOTIDE SEQUENCE [LARGE SCALE GENOMIC DNA]</scope>
    <source>
        <strain evidence="13 14">AF16</strain>
    </source>
</reference>
<evidence type="ECO:0000256" key="6">
    <source>
        <dbReference type="ARBA" id="ARBA00022679"/>
    </source>
</evidence>
<dbReference type="InterPro" id="IPR036217">
    <property type="entry name" value="MethylDNA_cys_MeTrfase_DNAb"/>
</dbReference>
<dbReference type="InterPro" id="IPR001497">
    <property type="entry name" value="MethylDNA_cys_MeTrfase_AS"/>
</dbReference>
<evidence type="ECO:0000313" key="15">
    <source>
        <dbReference type="WormBase" id="CBG01784"/>
    </source>
</evidence>
<evidence type="ECO:0000313" key="13">
    <source>
        <dbReference type="EMBL" id="CAP22852.2"/>
    </source>
</evidence>
<dbReference type="EMBL" id="HE601298">
    <property type="protein sequence ID" value="CAP22852.2"/>
    <property type="molecule type" value="Genomic_DNA"/>
</dbReference>
<evidence type="ECO:0000256" key="1">
    <source>
        <dbReference type="ARBA" id="ARBA00001286"/>
    </source>
</evidence>
<dbReference type="InParanoid" id="A8WQU4"/>
<dbReference type="CDD" id="cd06445">
    <property type="entry name" value="ATase"/>
    <property type="match status" value="1"/>
</dbReference>
<evidence type="ECO:0000256" key="7">
    <source>
        <dbReference type="ARBA" id="ARBA00022763"/>
    </source>
</evidence>
<dbReference type="HOGENOM" id="CLU_000445_52_2_1"/>
<dbReference type="InterPro" id="IPR014048">
    <property type="entry name" value="MethylDNA_cys_MeTrfase_DNA-bd"/>
</dbReference>
<dbReference type="FunFam" id="1.10.10.10:FF:000214">
    <property type="entry name" value="Methylated-DNA--protein-cysteine methyltransferase"/>
    <property type="match status" value="1"/>
</dbReference>
<gene>
    <name evidence="15" type="primary">agt-1</name>
    <name evidence="13" type="synonym">Cbr-agt-1</name>
    <name evidence="15" type="ORF">CBG01784</name>
    <name evidence="13" type="ORF">CBG_01784</name>
</gene>
<dbReference type="InterPro" id="IPR036388">
    <property type="entry name" value="WH-like_DNA-bd_sf"/>
</dbReference>
<dbReference type="PANTHER" id="PTHR10815:SF13">
    <property type="entry name" value="METHYLATED-DNA--PROTEIN-CYSTEINE METHYLTRANSFERASE"/>
    <property type="match status" value="1"/>
</dbReference>
<name>A8WQU4_CAEBR</name>
<feature type="domain" description="Methylated-DNA-[protein]-cysteine S-methyltransferase DNA binding" evidence="12">
    <location>
        <begin position="103"/>
        <end position="183"/>
    </location>
</feature>
<dbReference type="FunCoup" id="A8WQU4">
    <property type="interactions" value="99"/>
</dbReference>
<keyword evidence="14" id="KW-1185">Reference proteome</keyword>
<organism evidence="13 14">
    <name type="scientific">Caenorhabditis briggsae</name>
    <dbReference type="NCBI Taxonomy" id="6238"/>
    <lineage>
        <taxon>Eukaryota</taxon>
        <taxon>Metazoa</taxon>
        <taxon>Ecdysozoa</taxon>
        <taxon>Nematoda</taxon>
        <taxon>Chromadorea</taxon>
        <taxon>Rhabditida</taxon>
        <taxon>Rhabditina</taxon>
        <taxon>Rhabditomorpha</taxon>
        <taxon>Rhabditoidea</taxon>
        <taxon>Rhabditidae</taxon>
        <taxon>Peloderinae</taxon>
        <taxon>Caenorhabditis</taxon>
    </lineage>
</organism>
<keyword evidence="8" id="KW-0234">DNA repair</keyword>
<keyword evidence="6" id="KW-0808">Transferase</keyword>
<sequence length="190" mass="20975">MQIRQCVYEVAQTNHGEVLIAECVSSRKAVAIYFLDNDFDLQMEELQETYPTVQFESGNPTQTALVNIIPASKTIYYSCQVVRAINDLDCSLEVKMVQKANTPFAAQVYNAVQKIPKGETRSYSDIAREIGNPSATRAVAGACARNNLAYIVPCHRVIGSSGNLSGYRWGIAKKRTLLQAEGAELRFSAM</sequence>
<evidence type="ECO:0000256" key="5">
    <source>
        <dbReference type="ARBA" id="ARBA00022603"/>
    </source>
</evidence>
<dbReference type="EC" id="2.1.1.63" evidence="3"/>
<dbReference type="WormBase" id="CBG01784">
    <property type="protein sequence ID" value="CBP38856"/>
    <property type="gene ID" value="WBGene00024971"/>
    <property type="gene designation" value="Cbr-agt-1"/>
</dbReference>
<dbReference type="GO" id="GO:0032259">
    <property type="term" value="P:methylation"/>
    <property type="evidence" value="ECO:0007669"/>
    <property type="project" value="UniProtKB-KW"/>
</dbReference>
<dbReference type="AlphaFoldDB" id="A8WQU4"/>
<dbReference type="STRING" id="6238.A8WQU4"/>
<evidence type="ECO:0000256" key="9">
    <source>
        <dbReference type="ARBA" id="ARBA00030795"/>
    </source>
</evidence>
<keyword evidence="7" id="KW-0227">DNA damage</keyword>